<keyword evidence="1" id="KW-0812">Transmembrane</keyword>
<dbReference type="RefSeq" id="WP_225237640.1">
    <property type="nucleotide sequence ID" value="NZ_JAHYBX010000001.1"/>
</dbReference>
<feature type="transmembrane region" description="Helical" evidence="1">
    <location>
        <begin position="6"/>
        <end position="27"/>
    </location>
</feature>
<gene>
    <name evidence="2" type="ORF">LE190_04960</name>
</gene>
<dbReference type="EMBL" id="JAHYBX010000001">
    <property type="protein sequence ID" value="MCA1855273.1"/>
    <property type="molecule type" value="Genomic_DNA"/>
</dbReference>
<dbReference type="Proteomes" id="UP001198602">
    <property type="component" value="Unassembled WGS sequence"/>
</dbReference>
<feature type="transmembrane region" description="Helical" evidence="1">
    <location>
        <begin position="48"/>
        <end position="69"/>
    </location>
</feature>
<keyword evidence="1" id="KW-1133">Transmembrane helix</keyword>
<keyword evidence="1" id="KW-0472">Membrane</keyword>
<organism evidence="2 3">
    <name type="scientific">Massilia hydrophila</name>
    <dbReference type="NCBI Taxonomy" id="3044279"/>
    <lineage>
        <taxon>Bacteria</taxon>
        <taxon>Pseudomonadati</taxon>
        <taxon>Pseudomonadota</taxon>
        <taxon>Betaproteobacteria</taxon>
        <taxon>Burkholderiales</taxon>
        <taxon>Oxalobacteraceae</taxon>
        <taxon>Telluria group</taxon>
        <taxon>Massilia</taxon>
    </lineage>
</organism>
<evidence type="ECO:0000256" key="1">
    <source>
        <dbReference type="SAM" id="Phobius"/>
    </source>
</evidence>
<evidence type="ECO:0008006" key="4">
    <source>
        <dbReference type="Google" id="ProtNLM"/>
    </source>
</evidence>
<comment type="caution">
    <text evidence="2">The sequence shown here is derived from an EMBL/GenBank/DDBJ whole genome shotgun (WGS) entry which is preliminary data.</text>
</comment>
<keyword evidence="3" id="KW-1185">Reference proteome</keyword>
<evidence type="ECO:0000313" key="3">
    <source>
        <dbReference type="Proteomes" id="UP001198602"/>
    </source>
</evidence>
<proteinExistence type="predicted"/>
<feature type="transmembrane region" description="Helical" evidence="1">
    <location>
        <begin position="75"/>
        <end position="94"/>
    </location>
</feature>
<reference evidence="2 3" key="1">
    <citation type="submission" date="2021-07" db="EMBL/GenBank/DDBJ databases">
        <title>Characterization of Violacein-producing bacteria and related species.</title>
        <authorList>
            <person name="Wilson H.S."/>
            <person name="De Leon M.E."/>
        </authorList>
    </citation>
    <scope>NUCLEOTIDE SEQUENCE [LARGE SCALE GENOMIC DNA]</scope>
    <source>
        <strain evidence="2 3">HSC-2F05</strain>
    </source>
</reference>
<protein>
    <recommendedName>
        <fullName evidence="4">PH domain-containing protein</fullName>
    </recommendedName>
</protein>
<evidence type="ECO:0000313" key="2">
    <source>
        <dbReference type="EMBL" id="MCA1855273.1"/>
    </source>
</evidence>
<accession>A0ABS7Y6G3</accession>
<name>A0ABS7Y6G3_9BURK</name>
<sequence length="192" mass="21220">MEGDIFATLAKWAFFFAALSLTMRWLGRSRLRPRPQEQAMMLAYPPSMLALAIVGILFFCGVTVAAMIWPDPQHPVLAVCMLAGFIVLPGALLADYVHARHSVSDQGMEYGRMSGRRGSFRWDEVKRVHYGRASGWFKLALQSGETVRISVYLMGLPAFAECVLRHVPAARIDRDAQALLAQTAQGKPPGLS</sequence>